<protein>
    <submittedName>
        <fullName evidence="1">30583_t:CDS:1</fullName>
    </submittedName>
</protein>
<feature type="non-terminal residue" evidence="1">
    <location>
        <position position="1"/>
    </location>
</feature>
<reference evidence="1 2" key="1">
    <citation type="submission" date="2021-06" db="EMBL/GenBank/DDBJ databases">
        <authorList>
            <person name="Kallberg Y."/>
            <person name="Tangrot J."/>
            <person name="Rosling A."/>
        </authorList>
    </citation>
    <scope>NUCLEOTIDE SEQUENCE [LARGE SCALE GENOMIC DNA]</scope>
    <source>
        <strain evidence="1 2">120-4 pot B 10/14</strain>
    </source>
</reference>
<organism evidence="1 2">
    <name type="scientific">Gigaspora margarita</name>
    <dbReference type="NCBI Taxonomy" id="4874"/>
    <lineage>
        <taxon>Eukaryota</taxon>
        <taxon>Fungi</taxon>
        <taxon>Fungi incertae sedis</taxon>
        <taxon>Mucoromycota</taxon>
        <taxon>Glomeromycotina</taxon>
        <taxon>Glomeromycetes</taxon>
        <taxon>Diversisporales</taxon>
        <taxon>Gigasporaceae</taxon>
        <taxon>Gigaspora</taxon>
    </lineage>
</organism>
<evidence type="ECO:0000313" key="1">
    <source>
        <dbReference type="EMBL" id="CAG8477295.1"/>
    </source>
</evidence>
<dbReference type="EMBL" id="CAJVQB010000241">
    <property type="protein sequence ID" value="CAG8477295.1"/>
    <property type="molecule type" value="Genomic_DNA"/>
</dbReference>
<accession>A0ABM8VYA0</accession>
<proteinExistence type="predicted"/>
<sequence length="363" mass="42653">VKNNRKLVNFGIYVERYTKGKKWFDLLDKVCPNIDLVQTKAFLHDLQFCDGTNEVVKVFSKMVYSIRFKPDELLLSGIIDIKYIEVHHKELEKEYRNKRIWDKLDEKFLIQDLPPSLKNFIEEYIFNQDTEIPKEVNLKEKKLFRATRNLLDRILPLWDAFNYKPGSFINESTWAHDIIDPISRFIKTDIFGIYTNVNGKYNWEILYGEVSNGPFTNTPQSKVHKIEDRVKLGKFAKDSLDNAFKHHARSYYSDFQKLNIFLLQSSELFIFDREYAPLFRLRRLALVELPFQKNSSSTELVINLVKVLLVYRKLLLDNLTIIKSIELKSIIEDGEEQSNGGKSEFGYLIPTSNTSRSSINIKK</sequence>
<keyword evidence="2" id="KW-1185">Reference proteome</keyword>
<dbReference type="Proteomes" id="UP000789901">
    <property type="component" value="Unassembled WGS sequence"/>
</dbReference>
<gene>
    <name evidence="1" type="ORF">GMARGA_LOCUS1063</name>
</gene>
<comment type="caution">
    <text evidence="1">The sequence shown here is derived from an EMBL/GenBank/DDBJ whole genome shotgun (WGS) entry which is preliminary data.</text>
</comment>
<name>A0ABM8VYA0_GIGMA</name>
<evidence type="ECO:0000313" key="2">
    <source>
        <dbReference type="Proteomes" id="UP000789901"/>
    </source>
</evidence>